<keyword evidence="8" id="KW-0791">Threonine biosynthesis</keyword>
<dbReference type="Pfam" id="PF03447">
    <property type="entry name" value="NAD_binding_3"/>
    <property type="match status" value="1"/>
</dbReference>
<accession>A0A813CA33</accession>
<organism evidence="15 16">
    <name type="scientific">Symbiodinium necroappetens</name>
    <dbReference type="NCBI Taxonomy" id="1628268"/>
    <lineage>
        <taxon>Eukaryota</taxon>
        <taxon>Sar</taxon>
        <taxon>Alveolata</taxon>
        <taxon>Dinophyceae</taxon>
        <taxon>Suessiales</taxon>
        <taxon>Symbiodiniaceae</taxon>
        <taxon>Symbiodinium</taxon>
    </lineage>
</organism>
<evidence type="ECO:0000256" key="7">
    <source>
        <dbReference type="ARBA" id="ARBA00022605"/>
    </source>
</evidence>
<dbReference type="GO" id="GO:0030170">
    <property type="term" value="F:pyridoxal phosphate binding"/>
    <property type="evidence" value="ECO:0007669"/>
    <property type="project" value="InterPro"/>
</dbReference>
<evidence type="ECO:0000256" key="1">
    <source>
        <dbReference type="ARBA" id="ARBA00005056"/>
    </source>
</evidence>
<comment type="similarity">
    <text evidence="3">Belongs to the homoserine dehydrogenase family.</text>
</comment>
<dbReference type="Pfam" id="PF00155">
    <property type="entry name" value="Aminotran_1_2"/>
    <property type="match status" value="1"/>
</dbReference>
<protein>
    <recommendedName>
        <fullName evidence="6">Homoserine dehydrogenase</fullName>
        <ecNumber evidence="5">1.1.1.3</ecNumber>
    </recommendedName>
</protein>
<evidence type="ECO:0000256" key="3">
    <source>
        <dbReference type="ARBA" id="ARBA00006753"/>
    </source>
</evidence>
<dbReference type="InterPro" id="IPR015421">
    <property type="entry name" value="PyrdxlP-dep_Trfase_major"/>
</dbReference>
<feature type="non-terminal residue" evidence="15">
    <location>
        <position position="1"/>
    </location>
</feature>
<dbReference type="Gene3D" id="3.90.1150.10">
    <property type="entry name" value="Aspartate Aminotransferase, domain 1"/>
    <property type="match status" value="1"/>
</dbReference>
<dbReference type="GO" id="GO:0050661">
    <property type="term" value="F:NADP binding"/>
    <property type="evidence" value="ECO:0007669"/>
    <property type="project" value="InterPro"/>
</dbReference>
<keyword evidence="9" id="KW-0663">Pyridoxal phosphate</keyword>
<evidence type="ECO:0000256" key="5">
    <source>
        <dbReference type="ARBA" id="ARBA00013213"/>
    </source>
</evidence>
<evidence type="ECO:0000259" key="13">
    <source>
        <dbReference type="Pfam" id="PF00742"/>
    </source>
</evidence>
<dbReference type="InterPro" id="IPR004838">
    <property type="entry name" value="NHTrfase_class1_PyrdxlP-BS"/>
</dbReference>
<evidence type="ECO:0000259" key="14">
    <source>
        <dbReference type="Pfam" id="PF03447"/>
    </source>
</evidence>
<feature type="domain" description="Homoserine dehydrogenase catalytic" evidence="13">
    <location>
        <begin position="276"/>
        <end position="316"/>
    </location>
</feature>
<dbReference type="PROSITE" id="PS00105">
    <property type="entry name" value="AA_TRANSFER_CLASS_1"/>
    <property type="match status" value="1"/>
</dbReference>
<keyword evidence="16" id="KW-1185">Reference proteome</keyword>
<evidence type="ECO:0000256" key="9">
    <source>
        <dbReference type="ARBA" id="ARBA00022898"/>
    </source>
</evidence>
<comment type="caution">
    <text evidence="15">The sequence shown here is derived from an EMBL/GenBank/DDBJ whole genome shotgun (WGS) entry which is preliminary data.</text>
</comment>
<dbReference type="InterPro" id="IPR001342">
    <property type="entry name" value="HDH_cat"/>
</dbReference>
<evidence type="ECO:0000256" key="6">
    <source>
        <dbReference type="ARBA" id="ARBA00013376"/>
    </source>
</evidence>
<dbReference type="GO" id="GO:0009086">
    <property type="term" value="P:methionine biosynthetic process"/>
    <property type="evidence" value="ECO:0007669"/>
    <property type="project" value="UniProtKB-KW"/>
</dbReference>
<evidence type="ECO:0000256" key="10">
    <source>
        <dbReference type="ARBA" id="ARBA00023002"/>
    </source>
</evidence>
<keyword evidence="7" id="KW-0028">Amino-acid biosynthesis</keyword>
<dbReference type="Gene3D" id="3.40.640.10">
    <property type="entry name" value="Type I PLP-dependent aspartate aminotransferase-like (Major domain)"/>
    <property type="match status" value="1"/>
</dbReference>
<dbReference type="SUPFAM" id="SSF53383">
    <property type="entry name" value="PLP-dependent transferases"/>
    <property type="match status" value="1"/>
</dbReference>
<dbReference type="Gene3D" id="3.40.50.720">
    <property type="entry name" value="NAD(P)-binding Rossmann-like Domain"/>
    <property type="match status" value="1"/>
</dbReference>
<dbReference type="SUPFAM" id="SSF51735">
    <property type="entry name" value="NAD(P)-binding Rossmann-fold domains"/>
    <property type="match status" value="1"/>
</dbReference>
<dbReference type="InterPro" id="IPR015424">
    <property type="entry name" value="PyrdxlP-dep_Trfase"/>
</dbReference>
<gene>
    <name evidence="15" type="primary">hom</name>
    <name evidence="15" type="ORF">SNEC2469_LOCUS33674</name>
</gene>
<dbReference type="PANTHER" id="PTHR43331">
    <property type="entry name" value="HOMOSERINE DEHYDROGENASE"/>
    <property type="match status" value="1"/>
</dbReference>
<dbReference type="GO" id="GO:0009088">
    <property type="term" value="P:threonine biosynthetic process"/>
    <property type="evidence" value="ECO:0007669"/>
    <property type="project" value="UniProtKB-UniPathway"/>
</dbReference>
<dbReference type="UniPathway" id="UPA00051">
    <property type="reaction ID" value="UER00465"/>
</dbReference>
<feature type="domain" description="Aminotransferase class I/classII large" evidence="12">
    <location>
        <begin position="2"/>
        <end position="85"/>
    </location>
</feature>
<evidence type="ECO:0000313" key="15">
    <source>
        <dbReference type="EMBL" id="CAE7939864.1"/>
    </source>
</evidence>
<evidence type="ECO:0000256" key="2">
    <source>
        <dbReference type="ARBA" id="ARBA00005062"/>
    </source>
</evidence>
<proteinExistence type="inferred from homology"/>
<name>A0A813CA33_9DINO</name>
<comment type="pathway">
    <text evidence="1">Amino-acid biosynthesis; L-threonine biosynthesis; L-threonine from L-aspartate: step 3/5.</text>
</comment>
<dbReference type="AlphaFoldDB" id="A0A813CA33"/>
<feature type="non-terminal residue" evidence="15">
    <location>
        <position position="317"/>
    </location>
</feature>
<dbReference type="OrthoDB" id="8180538at2759"/>
<comment type="pathway">
    <text evidence="2">Amino-acid biosynthesis; L-methionine biosynthesis via de novo pathway; L-homoserine from L-aspartate: step 3/3.</text>
</comment>
<dbReference type="EMBL" id="CAJNJA010089839">
    <property type="protein sequence ID" value="CAE7939864.1"/>
    <property type="molecule type" value="Genomic_DNA"/>
</dbReference>
<dbReference type="UniPathway" id="UPA00050">
    <property type="reaction ID" value="UER00063"/>
</dbReference>
<dbReference type="Proteomes" id="UP000601435">
    <property type="component" value="Unassembled WGS sequence"/>
</dbReference>
<evidence type="ECO:0000256" key="4">
    <source>
        <dbReference type="ARBA" id="ARBA00007441"/>
    </source>
</evidence>
<keyword evidence="11" id="KW-0486">Methionine biosynthesis</keyword>
<dbReference type="InterPro" id="IPR036291">
    <property type="entry name" value="NAD(P)-bd_dom_sf"/>
</dbReference>
<dbReference type="InterPro" id="IPR005106">
    <property type="entry name" value="Asp/hSer_DH_NAD-bd"/>
</dbReference>
<reference evidence="15" key="1">
    <citation type="submission" date="2021-02" db="EMBL/GenBank/DDBJ databases">
        <authorList>
            <person name="Dougan E. K."/>
            <person name="Rhodes N."/>
            <person name="Thang M."/>
            <person name="Chan C."/>
        </authorList>
    </citation>
    <scope>NUCLEOTIDE SEQUENCE</scope>
</reference>
<evidence type="ECO:0000259" key="12">
    <source>
        <dbReference type="Pfam" id="PF00155"/>
    </source>
</evidence>
<dbReference type="Pfam" id="PF00742">
    <property type="entry name" value="Homoserine_dh"/>
    <property type="match status" value="1"/>
</dbReference>
<comment type="similarity">
    <text evidence="4">Belongs to the class-I pyridoxal-phosphate-dependent aminotransferase family.</text>
</comment>
<evidence type="ECO:0000313" key="16">
    <source>
        <dbReference type="Proteomes" id="UP000601435"/>
    </source>
</evidence>
<sequence length="317" mass="33321">TCDLSFYEELVAFCRREEIWIISDLAYAEVYFDGPPPPSILQVPGAKEIAVEFTSLSKTYSMPGWRIGFCSGNPKLIAALARVKSYAKVAVAPGVGFGEYGDGHVRLALVENLHRTRQAVRSIKAFLRAQPGHGAGDMTNALKIGVAGLGTVGGGVVELLAANGETIAERCGLPIHVSAVSAKDKRKDRGFDVSSVRWFDDAVAMAADPEIDLVVELIGGADGIAKTVVETALGRGAPVVTANKALVAHHGTALARLAEANGAALAYEAAVAGGIPAIKTIREGLAANRVERVHGILNGTCNFILSTMRESGREFGE</sequence>
<dbReference type="InterPro" id="IPR015422">
    <property type="entry name" value="PyrdxlP-dep_Trfase_small"/>
</dbReference>
<dbReference type="GO" id="GO:0004412">
    <property type="term" value="F:homoserine dehydrogenase activity"/>
    <property type="evidence" value="ECO:0007669"/>
    <property type="project" value="UniProtKB-EC"/>
</dbReference>
<keyword evidence="10" id="KW-0560">Oxidoreductase</keyword>
<dbReference type="EC" id="1.1.1.3" evidence="5"/>
<dbReference type="PANTHER" id="PTHR43331:SF1">
    <property type="entry name" value="HOMOSERINE DEHYDROGENASE"/>
    <property type="match status" value="1"/>
</dbReference>
<dbReference type="InterPro" id="IPR004839">
    <property type="entry name" value="Aminotransferase_I/II_large"/>
</dbReference>
<evidence type="ECO:0000256" key="8">
    <source>
        <dbReference type="ARBA" id="ARBA00022697"/>
    </source>
</evidence>
<evidence type="ECO:0000256" key="11">
    <source>
        <dbReference type="ARBA" id="ARBA00023167"/>
    </source>
</evidence>
<dbReference type="NCBIfam" id="NF004976">
    <property type="entry name" value="PRK06349.1"/>
    <property type="match status" value="1"/>
</dbReference>
<feature type="domain" description="Aspartate/homoserine dehydrogenase NAD-binding" evidence="14">
    <location>
        <begin position="148"/>
        <end position="268"/>
    </location>
</feature>